<feature type="domain" description="FCP1 homology" evidence="2">
    <location>
        <begin position="72"/>
        <end position="238"/>
    </location>
</feature>
<dbReference type="InterPro" id="IPR011948">
    <property type="entry name" value="Dullard_phosphatase"/>
</dbReference>
<dbReference type="InterPro" id="IPR023214">
    <property type="entry name" value="HAD_sf"/>
</dbReference>
<feature type="transmembrane region" description="Helical" evidence="1">
    <location>
        <begin position="15"/>
        <end position="39"/>
    </location>
</feature>
<keyword evidence="1" id="KW-0812">Transmembrane</keyword>
<dbReference type="Gene3D" id="3.40.50.1000">
    <property type="entry name" value="HAD superfamily/HAD-like"/>
    <property type="match status" value="1"/>
</dbReference>
<dbReference type="AlphaFoldDB" id="A0A6J2TR01"/>
<keyword evidence="1" id="KW-0472">Membrane</keyword>
<dbReference type="Pfam" id="PF03031">
    <property type="entry name" value="NIF"/>
    <property type="match status" value="1"/>
</dbReference>
<gene>
    <name evidence="4" type="primary">LOC115627534</name>
</gene>
<evidence type="ECO:0000256" key="1">
    <source>
        <dbReference type="SAM" id="Phobius"/>
    </source>
</evidence>
<name>A0A6J2TR01_DROLE</name>
<evidence type="ECO:0000313" key="3">
    <source>
        <dbReference type="Proteomes" id="UP000504634"/>
    </source>
</evidence>
<proteinExistence type="predicted"/>
<dbReference type="CDD" id="cd07521">
    <property type="entry name" value="HAD_FCP1-like"/>
    <property type="match status" value="1"/>
</dbReference>
<protein>
    <submittedName>
        <fullName evidence="4">CTD nuclear envelope phosphatase 1</fullName>
    </submittedName>
</protein>
<dbReference type="RefSeq" id="XP_030379096.1">
    <property type="nucleotide sequence ID" value="XM_030523236.1"/>
</dbReference>
<keyword evidence="1" id="KW-1133">Transmembrane helix</keyword>
<dbReference type="Proteomes" id="UP000504634">
    <property type="component" value="Unplaced"/>
</dbReference>
<evidence type="ECO:0000259" key="2">
    <source>
        <dbReference type="PROSITE" id="PS50969"/>
    </source>
</evidence>
<dbReference type="SUPFAM" id="SSF56784">
    <property type="entry name" value="HAD-like"/>
    <property type="match status" value="1"/>
</dbReference>
<dbReference type="SMART" id="SM00577">
    <property type="entry name" value="CPDc"/>
    <property type="match status" value="1"/>
</dbReference>
<dbReference type="OrthoDB" id="277011at2759"/>
<dbReference type="NCBIfam" id="TIGR02251">
    <property type="entry name" value="HIF-SF_euk"/>
    <property type="match status" value="1"/>
</dbReference>
<dbReference type="GO" id="GO:0016791">
    <property type="term" value="F:phosphatase activity"/>
    <property type="evidence" value="ECO:0007669"/>
    <property type="project" value="InterPro"/>
</dbReference>
<sequence>MNALENKGTIFVWRLYYIGLLTIALGAICALISPIRFTIYKCLGFIYKVSINHSAITYGDSPLSPVSKRRLGMVKRKTLVLDMDETLITTVLDRNDTGMEPLPEIPYDYSFYLEDYDYTFYVYKRPYVDLFLEKVSKWYDVTIYTAASQGYAEPVLDFLDAGRGILRKRLYRQHCIDVMGLRGKYVSLANSDLANVLLVDNSDVECSFNAGNSVRIRSFRVGRQDEALLNLLPFLDALRFTSDVRTVLERCTRYDCLTTAIERSCQDNSF</sequence>
<accession>A0A6J2TR01</accession>
<dbReference type="GeneID" id="115627534"/>
<keyword evidence="3" id="KW-1185">Reference proteome</keyword>
<organism evidence="3 4">
    <name type="scientific">Drosophila lebanonensis</name>
    <name type="common">Fruit fly</name>
    <name type="synonym">Scaptodrosophila lebanonensis</name>
    <dbReference type="NCBI Taxonomy" id="7225"/>
    <lineage>
        <taxon>Eukaryota</taxon>
        <taxon>Metazoa</taxon>
        <taxon>Ecdysozoa</taxon>
        <taxon>Arthropoda</taxon>
        <taxon>Hexapoda</taxon>
        <taxon>Insecta</taxon>
        <taxon>Pterygota</taxon>
        <taxon>Neoptera</taxon>
        <taxon>Endopterygota</taxon>
        <taxon>Diptera</taxon>
        <taxon>Brachycera</taxon>
        <taxon>Muscomorpha</taxon>
        <taxon>Ephydroidea</taxon>
        <taxon>Drosophilidae</taxon>
        <taxon>Scaptodrosophila</taxon>
    </lineage>
</organism>
<dbReference type="InterPro" id="IPR004274">
    <property type="entry name" value="FCP1_dom"/>
</dbReference>
<dbReference type="PROSITE" id="PS50969">
    <property type="entry name" value="FCP1"/>
    <property type="match status" value="1"/>
</dbReference>
<evidence type="ECO:0000313" key="4">
    <source>
        <dbReference type="RefSeq" id="XP_030379096.1"/>
    </source>
</evidence>
<reference evidence="4" key="1">
    <citation type="submission" date="2025-08" db="UniProtKB">
        <authorList>
            <consortium name="RefSeq"/>
        </authorList>
    </citation>
    <scope>IDENTIFICATION</scope>
    <source>
        <strain evidence="4">11010-0011.00</strain>
        <tissue evidence="4">Whole body</tissue>
    </source>
</reference>
<dbReference type="InterPro" id="IPR036412">
    <property type="entry name" value="HAD-like_sf"/>
</dbReference>
<dbReference type="PANTHER" id="PTHR12210">
    <property type="entry name" value="DULLARD PROTEIN PHOSPHATASE"/>
    <property type="match status" value="1"/>
</dbReference>
<dbReference type="InterPro" id="IPR050365">
    <property type="entry name" value="TIM50"/>
</dbReference>